<dbReference type="Gene3D" id="1.10.10.60">
    <property type="entry name" value="Homeodomain-like"/>
    <property type="match status" value="1"/>
</dbReference>
<evidence type="ECO:0000256" key="1">
    <source>
        <dbReference type="SAM" id="MobiDB-lite"/>
    </source>
</evidence>
<organism evidence="3">
    <name type="scientific">Xenopsylla cheopis</name>
    <name type="common">Oriental rat flea</name>
    <name type="synonym">Pulex cheopis</name>
    <dbReference type="NCBI Taxonomy" id="163159"/>
    <lineage>
        <taxon>Eukaryota</taxon>
        <taxon>Metazoa</taxon>
        <taxon>Ecdysozoa</taxon>
        <taxon>Arthropoda</taxon>
        <taxon>Hexapoda</taxon>
        <taxon>Insecta</taxon>
        <taxon>Pterygota</taxon>
        <taxon>Neoptera</taxon>
        <taxon>Endopterygota</taxon>
        <taxon>Siphonaptera</taxon>
        <taxon>Pulicidae</taxon>
        <taxon>Xenopsyllinae</taxon>
        <taxon>Xenopsylla</taxon>
    </lineage>
</organism>
<proteinExistence type="predicted"/>
<name>A0A6M2DKV3_XENCH</name>
<feature type="domain" description="Myb/SANT-like DNA-binding" evidence="2">
    <location>
        <begin position="35"/>
        <end position="124"/>
    </location>
</feature>
<dbReference type="GO" id="GO:0045893">
    <property type="term" value="P:positive regulation of DNA-templated transcription"/>
    <property type="evidence" value="ECO:0007669"/>
    <property type="project" value="TreeGrafter"/>
</dbReference>
<protein>
    <submittedName>
        <fullName evidence="3">Putative transcription factor gt-2</fullName>
    </submittedName>
</protein>
<dbReference type="Pfam" id="PF13837">
    <property type="entry name" value="Myb_DNA-bind_4"/>
    <property type="match status" value="1"/>
</dbReference>
<feature type="compositionally biased region" description="Basic and acidic residues" evidence="1">
    <location>
        <begin position="143"/>
        <end position="156"/>
    </location>
</feature>
<dbReference type="GO" id="GO:0016604">
    <property type="term" value="C:nuclear body"/>
    <property type="evidence" value="ECO:0007669"/>
    <property type="project" value="TreeGrafter"/>
</dbReference>
<feature type="region of interest" description="Disordered" evidence="1">
    <location>
        <begin position="143"/>
        <end position="211"/>
    </location>
</feature>
<dbReference type="InterPro" id="IPR026095">
    <property type="entry name" value="Myb/SANT-like_DNA-bd_dom_prot"/>
</dbReference>
<sequence>MPKVNKRLENDVQPTDPISKHFRFSQISKPHVRNPNFGDEETKCLISLWGNPAVQRTLITSHKKSPIINTLAVLMQQRGYYRSPDEINTRLKNLKCCYNRIKKDLDGGILNNSKWLHFKAMDAILGKRWNKREVHKSYFNKDKDTMLDSPKEKDLSEDNGDFEGTELRPEDLLEVEGPSDSFSIKEEDVDEEDSPDLDYRPDSPDRKPIQYLPGNKAVSIIPQLSSSDMSCAQTKDSATASGNRISVVPTNFLLKSNSLYPQKKSEVSITPAIPEPNFPSGNVQNGTLPLQVLLLNGLQKQQYNNNSNSNNNKSDNSKTCTQNIVDSDMSILLRQLVDIQSKALEIEKQKLDLKKQRLEYEQSIGSKLLMLIPLFETIAHSIDTNNSKMNGDETIEDSINN</sequence>
<dbReference type="EMBL" id="GIIL01001965">
    <property type="protein sequence ID" value="NOV45691.1"/>
    <property type="molecule type" value="Transcribed_RNA"/>
</dbReference>
<dbReference type="PANTHER" id="PTHR22666:SF3">
    <property type="entry name" value="MYB_SANT-LIKE DNA-BINDING DOMAIN-CONTAINING PROTEIN 1"/>
    <property type="match status" value="1"/>
</dbReference>
<evidence type="ECO:0000313" key="3">
    <source>
        <dbReference type="EMBL" id="NOV45691.1"/>
    </source>
</evidence>
<feature type="compositionally biased region" description="Basic and acidic residues" evidence="1">
    <location>
        <begin position="197"/>
        <end position="208"/>
    </location>
</feature>
<accession>A0A6M2DKV3</accession>
<dbReference type="PANTHER" id="PTHR22666">
    <property type="entry name" value="MYB_SANT-LIKE DNA-BINDING DOMAIN-CONTAINING PROTEIN 1"/>
    <property type="match status" value="1"/>
</dbReference>
<feature type="compositionally biased region" description="Acidic residues" evidence="1">
    <location>
        <begin position="187"/>
        <end position="196"/>
    </location>
</feature>
<dbReference type="AlphaFoldDB" id="A0A6M2DKV3"/>
<evidence type="ECO:0000259" key="2">
    <source>
        <dbReference type="Pfam" id="PF13837"/>
    </source>
</evidence>
<dbReference type="InterPro" id="IPR044822">
    <property type="entry name" value="Myb_DNA-bind_4"/>
</dbReference>
<reference evidence="3" key="1">
    <citation type="submission" date="2020-03" db="EMBL/GenBank/DDBJ databases">
        <title>Transcriptomic Profiling of the Digestive Tract of the Rat Flea, Xenopsylla cheopis, Following Blood Feeding and Infection with Yersinia pestis.</title>
        <authorList>
            <person name="Bland D.M."/>
            <person name="Martens C.A."/>
            <person name="Virtaneva K."/>
            <person name="Kanakabandi K."/>
            <person name="Long D."/>
            <person name="Rosenke R."/>
            <person name="Saturday G.A."/>
            <person name="Hoyt F.H."/>
            <person name="Bruno D.P."/>
            <person name="Ribeiro J.M.C."/>
            <person name="Hinnebusch J."/>
        </authorList>
    </citation>
    <scope>NUCLEOTIDE SEQUENCE</scope>
</reference>